<evidence type="ECO:0000259" key="4">
    <source>
        <dbReference type="SMART" id="SM00385"/>
    </source>
</evidence>
<accession>A0AAF0F6Y6</accession>
<sequence>MSDAAEAHGVLSVQTAPLPAQSGLCDALHAEIPDYGPRPNYLQSSQAQHWMYSPAELTRMRQAANQQAASALAAFAKESGADSPTCLSVEEELAIIRFYLLRIGRLVRAFQLPSLVESTAMTLMKRFYLRNSCMQFHPKLIMLTSIYLASKAENYPLPLSRFCAQVNESAAGKPPPQQPSAARGDVTENIIKDLEFGMVQSLDFELGVHGAHRALYGLILDFQTLESPLQRDDLMAYAGAVQSFVQVARLTDAEFIYAPPHIALASCWMCDAPRAAGGTTVGKDVVHAWLAAKAKAGAAHRQEQRALRETWRAKQKAVRDAAKKATEQDEPDKKAEAPAPVPQAPTAPVELSAEEIEKDGLGIPQDELEGILEEVAQLIRSVAPDAPPGTPLRPSVDMEQVKKIDLALRSCLTLFESGQSSSAKKRSAQDDEGSAKRQRTDTNGPDSDDDL</sequence>
<name>A0AAF0F6Y6_9BASI</name>
<protein>
    <recommendedName>
        <fullName evidence="4">Cyclin-like domain-containing protein</fullName>
    </recommendedName>
</protein>
<dbReference type="Pfam" id="PF16899">
    <property type="entry name" value="Cyclin_C_2"/>
    <property type="match status" value="1"/>
</dbReference>
<evidence type="ECO:0000256" key="3">
    <source>
        <dbReference type="SAM" id="MobiDB-lite"/>
    </source>
</evidence>
<feature type="compositionally biased region" description="Basic and acidic residues" evidence="3">
    <location>
        <begin position="427"/>
        <end position="440"/>
    </location>
</feature>
<dbReference type="RefSeq" id="XP_060122339.1">
    <property type="nucleotide sequence ID" value="XM_060266356.1"/>
</dbReference>
<feature type="domain" description="Cyclin-like" evidence="4">
    <location>
        <begin position="101"/>
        <end position="200"/>
    </location>
</feature>
<evidence type="ECO:0000256" key="1">
    <source>
        <dbReference type="ARBA" id="ARBA00023127"/>
    </source>
</evidence>
<dbReference type="SUPFAM" id="SSF47954">
    <property type="entry name" value="Cyclin-like"/>
    <property type="match status" value="2"/>
</dbReference>
<dbReference type="EMBL" id="CP119961">
    <property type="protein sequence ID" value="WFD39442.1"/>
    <property type="molecule type" value="Genomic_DNA"/>
</dbReference>
<keyword evidence="6" id="KW-1185">Reference proteome</keyword>
<evidence type="ECO:0000256" key="2">
    <source>
        <dbReference type="RuleBase" id="RU000383"/>
    </source>
</evidence>
<proteinExistence type="inferred from homology"/>
<dbReference type="Gene3D" id="1.10.472.10">
    <property type="entry name" value="Cyclin-like"/>
    <property type="match status" value="1"/>
</dbReference>
<dbReference type="CDD" id="cd20524">
    <property type="entry name" value="CYCLIN_CCNH_rpt1"/>
    <property type="match status" value="1"/>
</dbReference>
<gene>
    <name evidence="5" type="ORF">MJAP1_002419</name>
</gene>
<keyword evidence="1 2" id="KW-0195">Cyclin</keyword>
<dbReference type="SMART" id="SM00385">
    <property type="entry name" value="CYCLIN"/>
    <property type="match status" value="1"/>
</dbReference>
<dbReference type="InterPro" id="IPR036915">
    <property type="entry name" value="Cyclin-like_sf"/>
</dbReference>
<dbReference type="GO" id="GO:0016538">
    <property type="term" value="F:cyclin-dependent protein serine/threonine kinase regulator activity"/>
    <property type="evidence" value="ECO:0007669"/>
    <property type="project" value="InterPro"/>
</dbReference>
<feature type="compositionally biased region" description="Basic and acidic residues" evidence="3">
    <location>
        <begin position="301"/>
        <end position="336"/>
    </location>
</feature>
<dbReference type="GeneID" id="85226070"/>
<dbReference type="InterPro" id="IPR043198">
    <property type="entry name" value="Cyclin/Ssn8"/>
</dbReference>
<feature type="region of interest" description="Disordered" evidence="3">
    <location>
        <begin position="301"/>
        <end position="347"/>
    </location>
</feature>
<dbReference type="Proteomes" id="UP001217754">
    <property type="component" value="Chromosome 4"/>
</dbReference>
<evidence type="ECO:0000313" key="5">
    <source>
        <dbReference type="EMBL" id="WFD39442.1"/>
    </source>
</evidence>
<dbReference type="PANTHER" id="PTHR10026">
    <property type="entry name" value="CYCLIN"/>
    <property type="match status" value="1"/>
</dbReference>
<dbReference type="GO" id="GO:0006357">
    <property type="term" value="P:regulation of transcription by RNA polymerase II"/>
    <property type="evidence" value="ECO:0007669"/>
    <property type="project" value="InterPro"/>
</dbReference>
<feature type="region of interest" description="Disordered" evidence="3">
    <location>
        <begin position="415"/>
        <end position="451"/>
    </location>
</feature>
<evidence type="ECO:0000313" key="6">
    <source>
        <dbReference type="Proteomes" id="UP001217754"/>
    </source>
</evidence>
<comment type="similarity">
    <text evidence="2">Belongs to the cyclin family.</text>
</comment>
<dbReference type="InterPro" id="IPR006671">
    <property type="entry name" value="Cyclin_N"/>
</dbReference>
<organism evidence="5 6">
    <name type="scientific">Malassezia japonica</name>
    <dbReference type="NCBI Taxonomy" id="223818"/>
    <lineage>
        <taxon>Eukaryota</taxon>
        <taxon>Fungi</taxon>
        <taxon>Dikarya</taxon>
        <taxon>Basidiomycota</taxon>
        <taxon>Ustilaginomycotina</taxon>
        <taxon>Malasseziomycetes</taxon>
        <taxon>Malasseziales</taxon>
        <taxon>Malasseziaceae</taxon>
        <taxon>Malassezia</taxon>
    </lineage>
</organism>
<dbReference type="Pfam" id="PF00134">
    <property type="entry name" value="Cyclin_N"/>
    <property type="match status" value="1"/>
</dbReference>
<reference evidence="5" key="1">
    <citation type="submission" date="2023-03" db="EMBL/GenBank/DDBJ databases">
        <title>Mating type loci evolution in Malassezia.</title>
        <authorList>
            <person name="Coelho M.A."/>
        </authorList>
    </citation>
    <scope>NUCLEOTIDE SEQUENCE</scope>
    <source>
        <strain evidence="5">CBS 9431</strain>
    </source>
</reference>
<dbReference type="InterPro" id="IPR013763">
    <property type="entry name" value="Cyclin-like_dom"/>
</dbReference>
<dbReference type="AlphaFoldDB" id="A0AAF0F6Y6"/>
<dbReference type="InterPro" id="IPR031658">
    <property type="entry name" value="Cyclin_C_2"/>
</dbReference>